<sequence length="1246" mass="137762">MKEKLKYCCLFLFVLVICLFLLTRPKSVVASPASQDTCQAAPATHFLYLPWDTNSGGDWHNKMTSVFDHDSPNYACSTGQCNRSMKIDVWTGEEARPKVATGGDGYGYCFGANNSYGKCQTPAGTKVQGVGSILGYVAVTDEYSQLFYDGHDGYDWALAGGSSEKILAAASGRVVYAQKNPWLGWTIKIDHLNGYSTSYSHLKSGSFQVQMGSCVIAGQHLAYQGNSTGNYDVDPKMGIHLHFKTFLFGDVSNPNDRSVTDPMGWCADCSNAPPDPLIQFNGLSSSNLWDSGVPHSVGRAPTRNSLAITWGSLDTTYMGGDGTLVDFGGSPTPVPTVTPGGPTVTPTAPPTGNGTWTVKAFSSINECNDSPNCNPTSVFYQTTVSGTNFNLNFSDGKAFGNGGDQWGTFFKQTVNLSPGTYYIHADHDDGVKVWVNGSSKMDVLNSSENNTTCPGIYLSGQTSLSILWKNTGGQAHLNFSIDQNGAPCQPQQKWHVWYYHDPNLCSGPNCSLSQVYCETDIAGTWFHIDPYQGGTACGDSDQTWGSVWKQTINFPEGDYVFYSDHDDGVKIFLGDSNIMDVWSSESGNKACPARHLSGDVPVTIIHNNTGGDARINIWWDTNSSNCEQVAYNVWVWKDAGDMTHVTVNNGDINKVNLYLARSGQPMEVTRTRWFAVGNGIEALIPADVDSFLVDQGFVPTIDSSNADEWYTDAGDPHWVVRKKLSVWSDEQGQVRLTYKGDHTRPQIRYYVSGNNQELYVSDLWYELSDGSGIEAIIPDTYEAMKVDRWIKPVVETYATSMWFENNYWLTKKIVSVIILPSDQTKITYYWGSPLPVSLGRYGQELEIRTDLWQSEEVDGHTNYFMILPADVVAFQIEGGPKPQIDNWASWYWGNYSGGRWVSEKTVWIYKNAGNDTQVYYANPNVDPADVPVIYYLYNDSAEHQTTAWWTKSGDGLMLTIPRNVDSFVLTRGPAPLITDQATPEWRVISVDGRWINRKPIRVWLDSWGKTYVTYWHETVKPNLHYVLNGTEVTTTSLWVTAGDGLQARIPDGATHFLVEVNNQPYIETSAANVWKFSALPGLWLEQLNVPTPTPVVTATPTITATFTPTATPTVAKTVITVKARATTADTKMRLSIGTRYVKTIIVGTVSKTYSFTVPFTVTTTDRIRISLVNGSRVVTAPTRKLQIVSITFNGVTRYTKTLVKMNIFSVGAKKGVNACQSLSTPLQLIGTQATNWLFCTGYFEFR</sequence>
<dbReference type="CDD" id="cd12797">
    <property type="entry name" value="M23_peptidase"/>
    <property type="match status" value="1"/>
</dbReference>
<feature type="chain" id="PRO_5002537573" evidence="1">
    <location>
        <begin position="31"/>
        <end position="1246"/>
    </location>
</feature>
<dbReference type="Proteomes" id="UP000034006">
    <property type="component" value="Unassembled WGS sequence"/>
</dbReference>
<organism evidence="3 4">
    <name type="scientific">Candidatus Collierbacteria bacterium GW2011_GWB2_44_22</name>
    <dbReference type="NCBI Taxonomy" id="1618387"/>
    <lineage>
        <taxon>Bacteria</taxon>
        <taxon>Candidatus Collieribacteriota</taxon>
    </lineage>
</organism>
<accession>A0A0G1I066</accession>
<dbReference type="InterPro" id="IPR011055">
    <property type="entry name" value="Dup_hybrid_motif"/>
</dbReference>
<dbReference type="Pfam" id="PF01551">
    <property type="entry name" value="Peptidase_M23"/>
    <property type="match status" value="1"/>
</dbReference>
<proteinExistence type="predicted"/>
<dbReference type="Gene3D" id="2.60.60.40">
    <property type="match status" value="1"/>
</dbReference>
<evidence type="ECO:0000259" key="2">
    <source>
        <dbReference type="Pfam" id="PF01551"/>
    </source>
</evidence>
<dbReference type="STRING" id="1618387.UW44_C0003G0041"/>
<dbReference type="PANTHER" id="PTHR21666">
    <property type="entry name" value="PEPTIDASE-RELATED"/>
    <property type="match status" value="1"/>
</dbReference>
<dbReference type="AlphaFoldDB" id="A0A0G1I066"/>
<comment type="caution">
    <text evidence="3">The sequence shown here is derived from an EMBL/GenBank/DDBJ whole genome shotgun (WGS) entry which is preliminary data.</text>
</comment>
<dbReference type="EMBL" id="LCIH01000003">
    <property type="protein sequence ID" value="KKT52198.1"/>
    <property type="molecule type" value="Genomic_DNA"/>
</dbReference>
<dbReference type="SUPFAM" id="SSF51261">
    <property type="entry name" value="Duplicated hybrid motif"/>
    <property type="match status" value="1"/>
</dbReference>
<dbReference type="PATRIC" id="fig|1618387.3.peg.227"/>
<gene>
    <name evidence="3" type="ORF">UW44_C0003G0041</name>
</gene>
<feature type="domain" description="M23ase beta-sheet core" evidence="2">
    <location>
        <begin position="150"/>
        <end position="251"/>
    </location>
</feature>
<feature type="signal peptide" evidence="1">
    <location>
        <begin position="1"/>
        <end position="30"/>
    </location>
</feature>
<keyword evidence="1" id="KW-0732">Signal</keyword>
<dbReference type="GO" id="GO:0004222">
    <property type="term" value="F:metalloendopeptidase activity"/>
    <property type="evidence" value="ECO:0007669"/>
    <property type="project" value="TreeGrafter"/>
</dbReference>
<protein>
    <submittedName>
        <fullName evidence="3">Peptidase, M23/M37 family</fullName>
    </submittedName>
</protein>
<dbReference type="Gene3D" id="2.70.70.10">
    <property type="entry name" value="Glucose Permease (Domain IIA)"/>
    <property type="match status" value="1"/>
</dbReference>
<name>A0A0G1I066_9BACT</name>
<dbReference type="PANTHER" id="PTHR21666:SF270">
    <property type="entry name" value="MUREIN HYDROLASE ACTIVATOR ENVC"/>
    <property type="match status" value="1"/>
</dbReference>
<evidence type="ECO:0000256" key="1">
    <source>
        <dbReference type="SAM" id="SignalP"/>
    </source>
</evidence>
<evidence type="ECO:0000313" key="3">
    <source>
        <dbReference type="EMBL" id="KKT52198.1"/>
    </source>
</evidence>
<dbReference type="InterPro" id="IPR016047">
    <property type="entry name" value="M23ase_b-sheet_dom"/>
</dbReference>
<evidence type="ECO:0000313" key="4">
    <source>
        <dbReference type="Proteomes" id="UP000034006"/>
    </source>
</evidence>
<dbReference type="InterPro" id="IPR050570">
    <property type="entry name" value="Cell_wall_metabolism_enzyme"/>
</dbReference>
<reference evidence="3 4" key="1">
    <citation type="journal article" date="2015" name="Nature">
        <title>rRNA introns, odd ribosomes, and small enigmatic genomes across a large radiation of phyla.</title>
        <authorList>
            <person name="Brown C.T."/>
            <person name="Hug L.A."/>
            <person name="Thomas B.C."/>
            <person name="Sharon I."/>
            <person name="Castelle C.J."/>
            <person name="Singh A."/>
            <person name="Wilkins M.J."/>
            <person name="Williams K.H."/>
            <person name="Banfield J.F."/>
        </authorList>
    </citation>
    <scope>NUCLEOTIDE SEQUENCE [LARGE SCALE GENOMIC DNA]</scope>
</reference>